<evidence type="ECO:0000313" key="17">
    <source>
        <dbReference type="Proteomes" id="UP000006875"/>
    </source>
</evidence>
<evidence type="ECO:0000256" key="5">
    <source>
        <dbReference type="ARBA" id="ARBA00022679"/>
    </source>
</evidence>
<dbReference type="Gene3D" id="3.90.550.10">
    <property type="entry name" value="Spore Coat Polysaccharide Biosynthesis Protein SpsA, Chain A"/>
    <property type="match status" value="1"/>
</dbReference>
<dbReference type="PANTHER" id="PTHR10468:SF0">
    <property type="entry name" value="ALPHA-1,3-MANNOSYL-GLYCOPROTEIN 2-BETA-N-ACETYLGLUCOSAMINYLTRANSFERASE"/>
    <property type="match status" value="1"/>
</dbReference>
<dbReference type="GO" id="GO:0046872">
    <property type="term" value="F:metal ion binding"/>
    <property type="evidence" value="ECO:0007669"/>
    <property type="project" value="UniProtKB-KW"/>
</dbReference>
<accession>E3HCP6</accession>
<keyword evidence="7" id="KW-0479">Metal-binding</keyword>
<dbReference type="PANTHER" id="PTHR10468">
    <property type="entry name" value="PROTEIN O-LINKED-MANNOSE BETA-1,2-N-ACETYLGLUCOSAMINYLTRANSFERASE 1/ALPHA-1,3-MANNOSYL-GLYCOPROTEIN 2-BETA-N-ACETYLGLUCOSAMINYLTRANSFERASE"/>
    <property type="match status" value="1"/>
</dbReference>
<evidence type="ECO:0000256" key="1">
    <source>
        <dbReference type="ARBA" id="ARBA00001936"/>
    </source>
</evidence>
<comment type="pathway">
    <text evidence="3">Protein modification; protein glycosylation.</text>
</comment>
<dbReference type="EMBL" id="CP002282">
    <property type="protein sequence ID" value="ADO84441.1"/>
    <property type="molecule type" value="Genomic_DNA"/>
</dbReference>
<dbReference type="GO" id="GO:0003827">
    <property type="term" value="F:alpha-1,3-mannosylglycoprotein 2-beta-N-acetylglucosaminyltransferase activity"/>
    <property type="evidence" value="ECO:0007669"/>
    <property type="project" value="UniProtKB-EC"/>
</dbReference>
<evidence type="ECO:0000256" key="15">
    <source>
        <dbReference type="ARBA" id="ARBA00049421"/>
    </source>
</evidence>
<dbReference type="InterPro" id="IPR004139">
    <property type="entry name" value="Glyco_trans_13"/>
</dbReference>
<dbReference type="AlphaFoldDB" id="E3HCP6"/>
<dbReference type="OrthoDB" id="5180856at2"/>
<dbReference type="Proteomes" id="UP000006875">
    <property type="component" value="Plasmid pILYOP01"/>
</dbReference>
<comment type="subcellular location">
    <subcellularLocation>
        <location evidence="2">Golgi apparatus membrane</location>
        <topology evidence="2">Single-pass type II membrane protein</topology>
    </subcellularLocation>
</comment>
<keyword evidence="16" id="KW-0614">Plasmid</keyword>
<evidence type="ECO:0000313" key="16">
    <source>
        <dbReference type="EMBL" id="ADO84441.1"/>
    </source>
</evidence>
<keyword evidence="12" id="KW-0464">Manganese</keyword>
<keyword evidence="8" id="KW-0735">Signal-anchor</keyword>
<evidence type="ECO:0000256" key="3">
    <source>
        <dbReference type="ARBA" id="ARBA00004922"/>
    </source>
</evidence>
<dbReference type="UniPathway" id="UPA00378"/>
<evidence type="ECO:0000256" key="8">
    <source>
        <dbReference type="ARBA" id="ARBA00022968"/>
    </source>
</evidence>
<proteinExistence type="predicted"/>
<evidence type="ECO:0000256" key="4">
    <source>
        <dbReference type="ARBA" id="ARBA00022676"/>
    </source>
</evidence>
<evidence type="ECO:0000256" key="12">
    <source>
        <dbReference type="ARBA" id="ARBA00023211"/>
    </source>
</evidence>
<dbReference type="InterPro" id="IPR029044">
    <property type="entry name" value="Nucleotide-diphossugar_trans"/>
</dbReference>
<geneLocation type="plasmid" evidence="16 17">
    <name>pILYOP01</name>
</geneLocation>
<keyword evidence="17" id="KW-1185">Reference proteome</keyword>
<dbReference type="InterPro" id="IPR052261">
    <property type="entry name" value="Glycosyltransferase_13"/>
</dbReference>
<dbReference type="KEGG" id="ipo:Ilyop_2685"/>
<protein>
    <recommendedName>
        <fullName evidence="13">alpha-1,3-mannosyl-glycoprotein 2-beta-N-acetylglucosaminyltransferase</fullName>
        <ecNumber evidence="13">2.4.1.101</ecNumber>
    </recommendedName>
    <alternativeName>
        <fullName evidence="14">N-glycosyl-oligosaccharide-glycoprotein N-acetylglucosaminyltransferase I</fullName>
    </alternativeName>
</protein>
<gene>
    <name evidence="16" type="ordered locus">Ilyop_2685</name>
</gene>
<keyword evidence="11" id="KW-0472">Membrane</keyword>
<dbReference type="Pfam" id="PF03071">
    <property type="entry name" value="GNT-I"/>
    <property type="match status" value="1"/>
</dbReference>
<comment type="cofactor">
    <cofactor evidence="1">
        <name>Mn(2+)</name>
        <dbReference type="ChEBI" id="CHEBI:29035"/>
    </cofactor>
</comment>
<sequence>MWGIKMKNNKLLAPIVLFVYNRVDHTKQTIEALKKNRLAEESELFIFSDAPKNEKSMEAVKEVREYIKTINGFKNIVIKKASKNKGLANSVVAGVSEIVNKYEKVIVLEDDLITSPYFLEYMNNALKIYKNQDDIFVISGYSNISVPKEYKNEVYLAHISTSWGWAIWKDRWFSIVWEQNFYREILENKAKIKKYEKLIGNSRTSILKAQLKNKVDSWAIKKLYSQLEQGKMTLFPVKTMVRNIGMDGSGVHCGINKEFDKESELNYKFVKLNKEIKLERRIEKIIYEKNNITFIKKVLRKVKSKLWWK</sequence>
<name>E3HCP6_ILYPC</name>
<evidence type="ECO:0000256" key="11">
    <source>
        <dbReference type="ARBA" id="ARBA00023136"/>
    </source>
</evidence>
<keyword evidence="5" id="KW-0808">Transferase</keyword>
<organism evidence="16 17">
    <name type="scientific">Ilyobacter polytropus (strain ATCC 51220 / DSM 2926 / LMG 16218 / CuHBu1)</name>
    <dbReference type="NCBI Taxonomy" id="572544"/>
    <lineage>
        <taxon>Bacteria</taxon>
        <taxon>Fusobacteriati</taxon>
        <taxon>Fusobacteriota</taxon>
        <taxon>Fusobacteriia</taxon>
        <taxon>Fusobacteriales</taxon>
        <taxon>Fusobacteriaceae</taxon>
        <taxon>Ilyobacter</taxon>
    </lineage>
</organism>
<evidence type="ECO:0000256" key="7">
    <source>
        <dbReference type="ARBA" id="ARBA00022723"/>
    </source>
</evidence>
<dbReference type="SUPFAM" id="SSF53448">
    <property type="entry name" value="Nucleotide-diphospho-sugar transferases"/>
    <property type="match status" value="1"/>
</dbReference>
<evidence type="ECO:0000256" key="2">
    <source>
        <dbReference type="ARBA" id="ARBA00004323"/>
    </source>
</evidence>
<evidence type="ECO:0000256" key="10">
    <source>
        <dbReference type="ARBA" id="ARBA00023034"/>
    </source>
</evidence>
<evidence type="ECO:0000256" key="14">
    <source>
        <dbReference type="ARBA" id="ARBA00041712"/>
    </source>
</evidence>
<keyword evidence="9" id="KW-1133">Transmembrane helix</keyword>
<reference evidence="16 17" key="1">
    <citation type="journal article" date="2010" name="Stand. Genomic Sci.">
        <title>Complete genome sequence of Ilyobacter polytropus type strain (CuHbu1).</title>
        <authorList>
            <person name="Sikorski J."/>
            <person name="Chertkov O."/>
            <person name="Lapidus A."/>
            <person name="Nolan M."/>
            <person name="Lucas S."/>
            <person name="Del Rio T.G."/>
            <person name="Tice H."/>
            <person name="Cheng J.F."/>
            <person name="Tapia R."/>
            <person name="Han C."/>
            <person name="Goodwin L."/>
            <person name="Pitluck S."/>
            <person name="Liolios K."/>
            <person name="Ivanova N."/>
            <person name="Mavromatis K."/>
            <person name="Mikhailova N."/>
            <person name="Pati A."/>
            <person name="Chen A."/>
            <person name="Palaniappan K."/>
            <person name="Land M."/>
            <person name="Hauser L."/>
            <person name="Chang Y.J."/>
            <person name="Jeffries C.D."/>
            <person name="Brambilla E."/>
            <person name="Yasawong M."/>
            <person name="Rohde M."/>
            <person name="Pukall R."/>
            <person name="Spring S."/>
            <person name="Goker M."/>
            <person name="Woyke T."/>
            <person name="Bristow J."/>
            <person name="Eisen J.A."/>
            <person name="Markowitz V."/>
            <person name="Hugenholtz P."/>
            <person name="Kyrpides N.C."/>
            <person name="Klenk H.P."/>
        </authorList>
    </citation>
    <scope>NUCLEOTIDE SEQUENCE [LARGE SCALE GENOMIC DNA]</scope>
    <source>
        <strain evidence="17">ATCC 51220 / DSM 2926 / LMG 16218 / CuHBu1</strain>
        <plasmid evidence="17">pILYOP01</plasmid>
    </source>
</reference>
<keyword evidence="4" id="KW-0328">Glycosyltransferase</keyword>
<keyword evidence="6" id="KW-0812">Transmembrane</keyword>
<dbReference type="HOGENOM" id="CLU_054735_1_0_0"/>
<evidence type="ECO:0000256" key="6">
    <source>
        <dbReference type="ARBA" id="ARBA00022692"/>
    </source>
</evidence>
<dbReference type="EC" id="2.4.1.101" evidence="13"/>
<comment type="catalytic activity">
    <reaction evidence="15">
        <text>N(4)-(alpha-D-Man-(1-&gt;3)-[alpha-D-Man-(1-&gt;3)-[alpha-D-Man-(1-&gt;6)]-alpha-D-Man-(1-&gt;6)]-beta-D-Man-(1-&gt;4)-beta-D-GlcNAc-(1-&gt;4)-beta-D-GlcNAc)-L-asparaginyl-[protein] (N-glucan mannose isomer 5A1,2) + UDP-N-acetyl-alpha-D-glucosamine = N(4)-{beta-D-GlcNAc-(1-&gt;2)-alpha-D-Man-(1-&gt;3)-[alpha-D-Man-(1-&gt;3)-[alpha-D-Man-(1-&gt;6)]-alpha-D-Man-(1-&gt;6)]-beta-D-Man-(1-&gt;4)-beta-D-GlcNAc-(1-&gt;4)-beta-D-GlcNAc}-L-asparaginyl-[protein] + UDP + H(+)</text>
        <dbReference type="Rhea" id="RHEA:11456"/>
        <dbReference type="Rhea" id="RHEA-COMP:14367"/>
        <dbReference type="Rhea" id="RHEA-COMP:14368"/>
        <dbReference type="ChEBI" id="CHEBI:15378"/>
        <dbReference type="ChEBI" id="CHEBI:57705"/>
        <dbReference type="ChEBI" id="CHEBI:58223"/>
        <dbReference type="ChEBI" id="CHEBI:59087"/>
        <dbReference type="ChEBI" id="CHEBI:60625"/>
        <dbReference type="EC" id="2.4.1.101"/>
    </reaction>
</comment>
<evidence type="ECO:0000256" key="13">
    <source>
        <dbReference type="ARBA" id="ARBA00038949"/>
    </source>
</evidence>
<keyword evidence="10" id="KW-0333">Golgi apparatus</keyword>
<evidence type="ECO:0000256" key="9">
    <source>
        <dbReference type="ARBA" id="ARBA00022989"/>
    </source>
</evidence>